<dbReference type="EMBL" id="JAGKSP010000014">
    <property type="protein sequence ID" value="MBP3966033.1"/>
    <property type="molecule type" value="Genomic_DNA"/>
</dbReference>
<keyword evidence="1" id="KW-0808">Transferase</keyword>
<dbReference type="SUPFAM" id="SSF55729">
    <property type="entry name" value="Acyl-CoA N-acyltransferases (Nat)"/>
    <property type="match status" value="1"/>
</dbReference>
<dbReference type="InterPro" id="IPR000182">
    <property type="entry name" value="GNAT_dom"/>
</dbReference>
<dbReference type="PROSITE" id="PS51186">
    <property type="entry name" value="GNAT"/>
    <property type="match status" value="1"/>
</dbReference>
<evidence type="ECO:0000256" key="2">
    <source>
        <dbReference type="ARBA" id="ARBA00023315"/>
    </source>
</evidence>
<keyword evidence="2" id="KW-0012">Acyltransferase</keyword>
<dbReference type="InterPro" id="IPR016181">
    <property type="entry name" value="Acyl_CoA_acyltransferase"/>
</dbReference>
<protein>
    <submittedName>
        <fullName evidence="4">GNAT family N-acetyltransferase</fullName>
    </submittedName>
</protein>
<dbReference type="Proteomes" id="UP000673394">
    <property type="component" value="Unassembled WGS sequence"/>
</dbReference>
<evidence type="ECO:0000313" key="5">
    <source>
        <dbReference type="Proteomes" id="UP000673394"/>
    </source>
</evidence>
<reference evidence="4 5" key="1">
    <citation type="submission" date="2021-04" db="EMBL/GenBank/DDBJ databases">
        <title>Paenibacillus sp. DLE-14 whole genome sequence.</title>
        <authorList>
            <person name="Ham Y.J."/>
        </authorList>
    </citation>
    <scope>NUCLEOTIDE SEQUENCE [LARGE SCALE GENOMIC DNA]</scope>
    <source>
        <strain evidence="4 5">DLE-14</strain>
    </source>
</reference>
<gene>
    <name evidence="4" type="ORF">I8J30_25340</name>
</gene>
<dbReference type="Pfam" id="PF00583">
    <property type="entry name" value="Acetyltransf_1"/>
    <property type="match status" value="1"/>
</dbReference>
<dbReference type="InterPro" id="IPR050832">
    <property type="entry name" value="Bact_Acetyltransf"/>
</dbReference>
<dbReference type="RefSeq" id="WP_210662881.1">
    <property type="nucleotide sequence ID" value="NZ_JAGKSP010000014.1"/>
</dbReference>
<name>A0ABS5CJI3_9BACL</name>
<keyword evidence="5" id="KW-1185">Reference proteome</keyword>
<accession>A0ABS5CJI3</accession>
<dbReference type="PANTHER" id="PTHR43877:SF1">
    <property type="entry name" value="ACETYLTRANSFERASE"/>
    <property type="match status" value="1"/>
</dbReference>
<evidence type="ECO:0000313" key="4">
    <source>
        <dbReference type="EMBL" id="MBP3966033.1"/>
    </source>
</evidence>
<sequence>MKHEVEIERITSIIDHRDELSELLAAVVQDGASLGFLPPLSHAEAAEYWAHVPAPDVRLYIATMDNRIVGSVQVHLCMKPNGGHRAEIAKLMAHPEYRRMGIGRMLMQTAEADAKGEGRSLIVLDTREGDPSNLLYTSMGYIQAGRIPDYAMSADGGLAATIMYYKLQPTDSEMAAT</sequence>
<dbReference type="PANTHER" id="PTHR43877">
    <property type="entry name" value="AMINOALKYLPHOSPHONATE N-ACETYLTRANSFERASE-RELATED-RELATED"/>
    <property type="match status" value="1"/>
</dbReference>
<proteinExistence type="predicted"/>
<dbReference type="CDD" id="cd04301">
    <property type="entry name" value="NAT_SF"/>
    <property type="match status" value="1"/>
</dbReference>
<dbReference type="Gene3D" id="3.40.630.30">
    <property type="match status" value="1"/>
</dbReference>
<evidence type="ECO:0000259" key="3">
    <source>
        <dbReference type="PROSITE" id="PS51186"/>
    </source>
</evidence>
<comment type="caution">
    <text evidence="4">The sequence shown here is derived from an EMBL/GenBank/DDBJ whole genome shotgun (WGS) entry which is preliminary data.</text>
</comment>
<organism evidence="4 5">
    <name type="scientific">Paenibacillus lignilyticus</name>
    <dbReference type="NCBI Taxonomy" id="1172615"/>
    <lineage>
        <taxon>Bacteria</taxon>
        <taxon>Bacillati</taxon>
        <taxon>Bacillota</taxon>
        <taxon>Bacilli</taxon>
        <taxon>Bacillales</taxon>
        <taxon>Paenibacillaceae</taxon>
        <taxon>Paenibacillus</taxon>
    </lineage>
</organism>
<evidence type="ECO:0000256" key="1">
    <source>
        <dbReference type="ARBA" id="ARBA00022679"/>
    </source>
</evidence>
<feature type="domain" description="N-acetyltransferase" evidence="3">
    <location>
        <begin position="5"/>
        <end position="168"/>
    </location>
</feature>